<proteinExistence type="predicted"/>
<evidence type="ECO:0000256" key="1">
    <source>
        <dbReference type="SAM" id="Phobius"/>
    </source>
</evidence>
<gene>
    <name evidence="2" type="ORF">ACFFJ2_17410</name>
</gene>
<name>A0ABV6DBY8_9HYPH</name>
<keyword evidence="1" id="KW-0472">Membrane</keyword>
<keyword evidence="1" id="KW-0812">Transmembrane</keyword>
<organism evidence="2 3">
    <name type="scientific">Chelativorans intermedius</name>
    <dbReference type="NCBI Taxonomy" id="515947"/>
    <lineage>
        <taxon>Bacteria</taxon>
        <taxon>Pseudomonadati</taxon>
        <taxon>Pseudomonadota</taxon>
        <taxon>Alphaproteobacteria</taxon>
        <taxon>Hyphomicrobiales</taxon>
        <taxon>Phyllobacteriaceae</taxon>
        <taxon>Chelativorans</taxon>
    </lineage>
</organism>
<protein>
    <submittedName>
        <fullName evidence="2">Uncharacterized protein</fullName>
    </submittedName>
</protein>
<dbReference type="Proteomes" id="UP001589755">
    <property type="component" value="Unassembled WGS sequence"/>
</dbReference>
<dbReference type="EMBL" id="JBHLXD010000041">
    <property type="protein sequence ID" value="MFC0210179.1"/>
    <property type="molecule type" value="Genomic_DNA"/>
</dbReference>
<reference evidence="2 3" key="1">
    <citation type="submission" date="2024-09" db="EMBL/GenBank/DDBJ databases">
        <authorList>
            <person name="Sun Q."/>
            <person name="Mori K."/>
        </authorList>
    </citation>
    <scope>NUCLEOTIDE SEQUENCE [LARGE SCALE GENOMIC DNA]</scope>
    <source>
        <strain evidence="2 3">CCM 8543</strain>
    </source>
</reference>
<feature type="transmembrane region" description="Helical" evidence="1">
    <location>
        <begin position="12"/>
        <end position="42"/>
    </location>
</feature>
<comment type="caution">
    <text evidence="2">The sequence shown here is derived from an EMBL/GenBank/DDBJ whole genome shotgun (WGS) entry which is preliminary data.</text>
</comment>
<evidence type="ECO:0000313" key="2">
    <source>
        <dbReference type="EMBL" id="MFC0210179.1"/>
    </source>
</evidence>
<evidence type="ECO:0000313" key="3">
    <source>
        <dbReference type="Proteomes" id="UP001589755"/>
    </source>
</evidence>
<sequence>MLATLTDCGIENWFAMALMSAAGFLVLLILILAVASLCRYLLEGSRHG</sequence>
<keyword evidence="3" id="KW-1185">Reference proteome</keyword>
<accession>A0ABV6DBY8</accession>
<dbReference type="RefSeq" id="WP_261522589.1">
    <property type="nucleotide sequence ID" value="NZ_JAODNW010000032.1"/>
</dbReference>
<keyword evidence="1" id="KW-1133">Transmembrane helix</keyword>